<dbReference type="PROSITE" id="PS00022">
    <property type="entry name" value="EGF_1"/>
    <property type="match status" value="3"/>
</dbReference>
<dbReference type="NCBIfam" id="TIGR01643">
    <property type="entry name" value="YD_repeat_2x"/>
    <property type="match status" value="1"/>
</dbReference>
<keyword evidence="4" id="KW-1003">Cell membrane</keyword>
<evidence type="ECO:0000256" key="1">
    <source>
        <dbReference type="ARBA" id="ARBA00004167"/>
    </source>
</evidence>
<evidence type="ECO:0000256" key="4">
    <source>
        <dbReference type="ARBA" id="ARBA00022475"/>
    </source>
</evidence>
<feature type="region of interest" description="Disordered" evidence="12">
    <location>
        <begin position="2177"/>
        <end position="2199"/>
    </location>
</feature>
<dbReference type="Gene3D" id="2.120.10.30">
    <property type="entry name" value="TolB, C-terminal domain"/>
    <property type="match status" value="1"/>
</dbReference>
<dbReference type="PANTHER" id="PTHR11219:SF69">
    <property type="entry name" value="TENEURIN-A"/>
    <property type="match status" value="1"/>
</dbReference>
<dbReference type="InterPro" id="IPR028916">
    <property type="entry name" value="Tox-GHH_dom"/>
</dbReference>
<dbReference type="Gene3D" id="2.10.25.10">
    <property type="entry name" value="Laminin"/>
    <property type="match status" value="2"/>
</dbReference>
<dbReference type="PROSITE" id="PS50026">
    <property type="entry name" value="EGF_3"/>
    <property type="match status" value="2"/>
</dbReference>
<dbReference type="InterPro" id="IPR011042">
    <property type="entry name" value="6-blade_b-propeller_TolB-like"/>
</dbReference>
<dbReference type="InterPro" id="IPR006530">
    <property type="entry name" value="YD"/>
</dbReference>
<evidence type="ECO:0000256" key="8">
    <source>
        <dbReference type="ARBA" id="ARBA00022989"/>
    </source>
</evidence>
<dbReference type="InterPro" id="IPR056820">
    <property type="entry name" value="TEN_TTR-like"/>
</dbReference>
<keyword evidence="6" id="KW-0812">Transmembrane</keyword>
<comment type="subcellular location">
    <subcellularLocation>
        <location evidence="2">Cell membrane</location>
    </subcellularLocation>
    <subcellularLocation>
        <location evidence="1">Membrane</location>
        <topology evidence="1">Single-pass membrane protein</topology>
    </subcellularLocation>
</comment>
<evidence type="ECO:0000256" key="9">
    <source>
        <dbReference type="ARBA" id="ARBA00023136"/>
    </source>
</evidence>
<evidence type="ECO:0000256" key="5">
    <source>
        <dbReference type="ARBA" id="ARBA00022536"/>
    </source>
</evidence>
<feature type="disulfide bond" evidence="11">
    <location>
        <begin position="301"/>
        <end position="310"/>
    </location>
</feature>
<dbReference type="Pfam" id="PF24329">
    <property type="entry name" value="FN-plug_TEN1-4"/>
    <property type="match status" value="1"/>
</dbReference>
<gene>
    <name evidence="13" type="ORF">CTOB1V02_LOCUS4790</name>
</gene>
<dbReference type="OrthoDB" id="442731at2759"/>
<evidence type="ECO:0000256" key="3">
    <source>
        <dbReference type="ARBA" id="ARBA00009385"/>
    </source>
</evidence>
<evidence type="ECO:0000256" key="12">
    <source>
        <dbReference type="SAM" id="MobiDB-lite"/>
    </source>
</evidence>
<dbReference type="SUPFAM" id="SSF101898">
    <property type="entry name" value="NHL repeat"/>
    <property type="match status" value="1"/>
</dbReference>
<evidence type="ECO:0000256" key="11">
    <source>
        <dbReference type="PROSITE-ProRule" id="PRU00076"/>
    </source>
</evidence>
<keyword evidence="5 11" id="KW-0245">EGF-like domain</keyword>
<dbReference type="SMART" id="SM00181">
    <property type="entry name" value="EGF"/>
    <property type="match status" value="5"/>
</dbReference>
<evidence type="ECO:0000256" key="6">
    <source>
        <dbReference type="ARBA" id="ARBA00022692"/>
    </source>
</evidence>
<keyword evidence="9" id="KW-0472">Membrane</keyword>
<dbReference type="InterPro" id="IPR000742">
    <property type="entry name" value="EGF"/>
</dbReference>
<dbReference type="PANTHER" id="PTHR11219">
    <property type="entry name" value="TENEURIN AND N-ACETYLGLUCOSAMINE-1-PHOSPHODIESTER ALPHA-N-ACETYLGLUCOSAMINIDASE"/>
    <property type="match status" value="1"/>
</dbReference>
<reference evidence="13" key="1">
    <citation type="submission" date="2020-11" db="EMBL/GenBank/DDBJ databases">
        <authorList>
            <person name="Tran Van P."/>
        </authorList>
    </citation>
    <scope>NUCLEOTIDE SEQUENCE</scope>
</reference>
<feature type="disulfide bond" evidence="11">
    <location>
        <begin position="345"/>
        <end position="355"/>
    </location>
</feature>
<evidence type="ECO:0000256" key="7">
    <source>
        <dbReference type="ARBA" id="ARBA00022737"/>
    </source>
</evidence>
<evidence type="ECO:0000256" key="10">
    <source>
        <dbReference type="ARBA" id="ARBA00023157"/>
    </source>
</evidence>
<dbReference type="Pfam" id="PF15636">
    <property type="entry name" value="Tox-GHH"/>
    <property type="match status" value="1"/>
</dbReference>
<name>A0A7R8ZNW2_9CRUS</name>
<dbReference type="GO" id="GO:0008045">
    <property type="term" value="P:motor neuron axon guidance"/>
    <property type="evidence" value="ECO:0007669"/>
    <property type="project" value="TreeGrafter"/>
</dbReference>
<evidence type="ECO:0000256" key="2">
    <source>
        <dbReference type="ARBA" id="ARBA00004236"/>
    </source>
</evidence>
<dbReference type="InterPro" id="IPR057627">
    <property type="entry name" value="FN-plug_TEN1-4"/>
</dbReference>
<dbReference type="CDD" id="cd00054">
    <property type="entry name" value="EGF_CA"/>
    <property type="match status" value="1"/>
</dbReference>
<feature type="disulfide bond" evidence="11">
    <location>
        <begin position="349"/>
        <end position="366"/>
    </location>
</feature>
<dbReference type="Pfam" id="PF25023">
    <property type="entry name" value="TEN_YD-shell"/>
    <property type="match status" value="1"/>
</dbReference>
<feature type="disulfide bond" evidence="11">
    <location>
        <begin position="368"/>
        <end position="377"/>
    </location>
</feature>
<comment type="similarity">
    <text evidence="3">Belongs to the tenascin family. Teneurin subfamily.</text>
</comment>
<dbReference type="Pfam" id="PF25021">
    <property type="entry name" value="TEN_NHL"/>
    <property type="match status" value="1"/>
</dbReference>
<feature type="disulfide bond" evidence="11">
    <location>
        <begin position="280"/>
        <end position="290"/>
    </location>
</feature>
<accession>A0A7R8ZNW2</accession>
<proteinExistence type="inferred from homology"/>
<dbReference type="PROSITE" id="PS01186">
    <property type="entry name" value="EGF_2"/>
    <property type="match status" value="3"/>
</dbReference>
<dbReference type="InterPro" id="IPR056822">
    <property type="entry name" value="TEN_NHL"/>
</dbReference>
<feature type="compositionally biased region" description="Basic residues" evidence="12">
    <location>
        <begin position="2179"/>
        <end position="2199"/>
    </location>
</feature>
<sequence>MPTSRKPKQKGKLYLGTLNPGDVELSSKHFAGEAPKRFFPTIAFLTENFTSYQHQLYNTCVFNHRLSTRLIDANSHPTSSTPILTQLHRRQFSRPLHRRQFLPNFTDANSHPTSSTPILTQLHRRQFSPNFTDANSHPTSSTPILTQLHRPPYFIDANSHPTSPTPIFTQLHRRRFSPNFIDANFHPTSSTPILNVLDCLDPTCNGRGVCIHGACLCGGGFGGPSCETPLETCGTGGVSPSSPGTAPASPCGLHGTWDPKEETCRCAAEWTGKSCQEKICSRDCGLNGRCRYVNGTEVCLCSPGWTGPRCESMACVEGCRGTCGPSGKCLCSRGWNGDLCSIDGCPNACNDRGKCVRGERDGTWACDCHPGWRGRGCQYQLETNCGNGIDDDGDGLVDCQDPECCSSSALCSSRQLCNSPSEPTDILLRKQPPALTASFFERLKFLIDEDGTQGYADPRNFNGSRAAVVRGRVVTARGEGIVGVRIDTGDPREGFTISRSSGLFDIMVNGGGVVKLKFARVPFQKQVFQTRVPWGQITVIDDVVMTTLNPTGTQDHEPVMQNATFCREHDYDLAPLVWSNRRRQGTDPEFRGIIPENQVVQESLPIAGTPYHLIYQSSYSRGYLSLLELCLTPPDRPPPSSLTSVHLVITIEGQRVEETLEPKRNLRYTYTWDMTNVYRQRVLGSAVASVRVGYIYENCTVWEVRTAELVGDKALVSEIGHWNLDIHHRYNPQEGILTSGDGRQISTTSKTLSPFLGLRGVKRGTVAGKEGKQQVLLVPKTVATDAEGNLYVGDFDEIKKIYPDGKIKVIYRFNASGVSYYRYHLTMSSEGQSLLISDPESNMVIRLNDTDSETSSTSAVVGNGVRCLPGTLCGDGGKAVDAQLSYPKGLAFSSSGELYLADGTNIRKVDQDGLIETIIGSNRQRTEWTPLPCDKMLLVAEIQLRWPTELALDPLDESLYFIDDNLVFKLIGNSHLQVIAGRRLHCPWEASEDTYNSRATETYLISPQSISFAPTGHLYIAESDFKRINRIRVRSPDGSIRIEGGKTSPCSCLVCDCYQEGVTRPTEVILSSISSIAFGPNGRLYIADPNNALVWSLAPLSLPPSEVFLGQQILRFDRFGRHIETLDVRTRKRLYRFSYTVNTSHGKLSRITDSAGRKTTILRDSRQQASGIECIRAKIRLSLDRSGYITQFIDSASNINATFSYTSRGLLTHRVEQGMVSTYTYDEAGRVASFVSYTGEKSTLEFDLENHGAKVTVTRFRHDGANVTTIYKLHEDRVKIKRGEQPSSTYTFAPTLALSRPGKRRLEVGLIPSYFLQDVDQSFPESFPVPGTLSEFLGEDLVHHLKWTTREKEDPGRRRRTEYHYASNEPAPVPILFVNGKEVLSVEYDRLNQLEVLRRNDGTILANTTIGNSSLITRWESGLGIATLSLSHDVFGRLISWEWGKSRRGSLEYDYLGRLTKTSGGLVLEYGPETEEKPEKLFWEEDLKSASTQWTYRLLRSKEGQLKGVIDPSGTVHSFSAHPVDGAYHLEYRRGPRAFRLHINEAGQYLWLSCGNYDQEHWVYDESDRLKEHLFGSGRITRTYSPGTGFLRQEHIRERNFEARFKYSQGSNGGLVQEMNAAFSFRGPGSPTEFSITYHYDGTARLRAAELTLSPNGETPKNSKVPQLPSYRAERETVDGTLRSESGLRFSYPFTNTSVVQHVEDKLTVYYMRNEFGQLTKKIFRIGDKDVFVLNIKHDGSTGKALQRRITMNGKDTTEDFTYNHLGYLTSWTDSGSDIHYSYDAEGVRRQGRRGSRSGEIIRDGCDRVVRLRDLRLEYNTRGQLLGVTGPNVASSFAYDAQGRLLAHRNKKGNVTLLVYLQQEDESPTWVVKEGVVILMLRDPWGQVIGWQEGSGSRSYVATDQVGSPIGFWDRHGKFWNSIQRDPWGKVLSHGASHFPLDFHGAYRDPDSELLFFGSRVYEPGLAVWLNPGSSSWTESVPKFLFTKPDVAFSWHQPWRNDPVSPTRELVDPEEMDLEAWLHLHSVSLRHLFSPSSSSHAPPSSQCQASHSFLSVLPLQSLSSSVAQFRSAQLFPSSFLSSAVPTAPLHPSLRVHLNTSAPSLPSQDLAQAETLAWAKERWSADLGIPTVTEWTSTAHRSQLLQMGSVPGYRARPIYSLSRFPFLKNDPGNIVFAPTSRRKKRGGGVKFKRKSRNRNP</sequence>
<keyword evidence="10 11" id="KW-1015">Disulfide bond</keyword>
<evidence type="ECO:0000313" key="13">
    <source>
        <dbReference type="EMBL" id="CAD7226876.1"/>
    </source>
</evidence>
<protein>
    <submittedName>
        <fullName evidence="13">Uncharacterized protein</fullName>
    </submittedName>
</protein>
<organism evidence="13">
    <name type="scientific">Cyprideis torosa</name>
    <dbReference type="NCBI Taxonomy" id="163714"/>
    <lineage>
        <taxon>Eukaryota</taxon>
        <taxon>Metazoa</taxon>
        <taxon>Ecdysozoa</taxon>
        <taxon>Arthropoda</taxon>
        <taxon>Crustacea</taxon>
        <taxon>Oligostraca</taxon>
        <taxon>Ostracoda</taxon>
        <taxon>Podocopa</taxon>
        <taxon>Podocopida</taxon>
        <taxon>Cytherocopina</taxon>
        <taxon>Cytheroidea</taxon>
        <taxon>Cytherideidae</taxon>
        <taxon>Cyprideis</taxon>
    </lineage>
</organism>
<dbReference type="Gene3D" id="2.180.10.10">
    <property type="entry name" value="RHS repeat-associated core"/>
    <property type="match status" value="2"/>
</dbReference>
<comment type="caution">
    <text evidence="11">Lacks conserved residue(s) required for the propagation of feature annotation.</text>
</comment>
<dbReference type="Pfam" id="PF25020">
    <property type="entry name" value="TTR_TEN1-4"/>
    <property type="match status" value="1"/>
</dbReference>
<keyword evidence="7" id="KW-0677">Repeat</keyword>
<dbReference type="InterPro" id="IPR056823">
    <property type="entry name" value="TEN-like_YD-shell"/>
</dbReference>
<dbReference type="EMBL" id="OB660960">
    <property type="protein sequence ID" value="CAD7226876.1"/>
    <property type="molecule type" value="Genomic_DNA"/>
</dbReference>
<keyword evidence="8" id="KW-1133">Transmembrane helix</keyword>
<dbReference type="InterPro" id="IPR051216">
    <property type="entry name" value="Teneurin"/>
</dbReference>
<dbReference type="Gene3D" id="2.40.10.500">
    <property type="match status" value="1"/>
</dbReference>
<dbReference type="Pfam" id="PF25024">
    <property type="entry name" value="EGF_TEN"/>
    <property type="match status" value="1"/>
</dbReference>
<dbReference type="GO" id="GO:0005886">
    <property type="term" value="C:plasma membrane"/>
    <property type="evidence" value="ECO:0007669"/>
    <property type="project" value="UniProtKB-SubCell"/>
</dbReference>